<reference evidence="9" key="1">
    <citation type="submission" date="2022-07" db="EMBL/GenBank/DDBJ databases">
        <title>Phylogenomic reconstructions and comparative analyses of Kickxellomycotina fungi.</title>
        <authorList>
            <person name="Reynolds N.K."/>
            <person name="Stajich J.E."/>
            <person name="Barry K."/>
            <person name="Grigoriev I.V."/>
            <person name="Crous P."/>
            <person name="Smith M.E."/>
        </authorList>
    </citation>
    <scope>NUCLEOTIDE SEQUENCE</scope>
    <source>
        <strain evidence="9">BCRC 34381</strain>
    </source>
</reference>
<dbReference type="PANTHER" id="PTHR46187">
    <property type="entry name" value="ALKALINE CERAMIDASE 3"/>
    <property type="match status" value="1"/>
</dbReference>
<evidence type="ECO:0000256" key="7">
    <source>
        <dbReference type="PIRSR" id="PIRSR608901-2"/>
    </source>
</evidence>
<evidence type="ECO:0000256" key="1">
    <source>
        <dbReference type="ARBA" id="ARBA00004141"/>
    </source>
</evidence>
<dbReference type="Pfam" id="PF05875">
    <property type="entry name" value="Ceramidase"/>
    <property type="match status" value="1"/>
</dbReference>
<feature type="transmembrane region" description="Helical" evidence="8">
    <location>
        <begin position="80"/>
        <end position="97"/>
    </location>
</feature>
<feature type="transmembrane region" description="Helical" evidence="8">
    <location>
        <begin position="142"/>
        <end position="158"/>
    </location>
</feature>
<evidence type="ECO:0000256" key="4">
    <source>
        <dbReference type="ARBA" id="ARBA00022801"/>
    </source>
</evidence>
<keyword evidence="6 8" id="KW-0472">Membrane</keyword>
<comment type="caution">
    <text evidence="9">The sequence shown here is derived from an EMBL/GenBank/DDBJ whole genome shotgun (WGS) entry which is preliminary data.</text>
</comment>
<protein>
    <submittedName>
        <fullName evidence="9">Alkaline ceramidase ydc1</fullName>
    </submittedName>
</protein>
<dbReference type="GO" id="GO:0046513">
    <property type="term" value="P:ceramide biosynthetic process"/>
    <property type="evidence" value="ECO:0007669"/>
    <property type="project" value="TreeGrafter"/>
</dbReference>
<sequence length="236" mass="27074">MAMITLAALGIYSAVKHRHGKRTTALYVGLLVVGFGSTAFHATLKYTTQLLDELPMLYLCAVGLYAVIEHDRAIKFGIKVPVVIGLFQVAITLAYLFWLQNPIFHQVAFALTAFSSVVFGYKRLHEMEVSSETRRLLYRLNLYGYLGMLGGFLVWNIDNIFCHQLRSYRTYVGAPLDALLQLHGWWHIMTAYGSTYLLLWTHMIRLARLGHDHLFSIHYFLGLFPYVDLNRPKRVD</sequence>
<gene>
    <name evidence="9" type="primary">YDC1</name>
    <name evidence="9" type="ORF">LPJ61_004366</name>
</gene>
<feature type="transmembrane region" description="Helical" evidence="8">
    <location>
        <begin position="25"/>
        <end position="44"/>
    </location>
</feature>
<proteinExistence type="inferred from homology"/>
<keyword evidence="10" id="KW-1185">Reference proteome</keyword>
<evidence type="ECO:0000313" key="9">
    <source>
        <dbReference type="EMBL" id="KAJ1727838.1"/>
    </source>
</evidence>
<evidence type="ECO:0000313" key="10">
    <source>
        <dbReference type="Proteomes" id="UP001143981"/>
    </source>
</evidence>
<evidence type="ECO:0000256" key="2">
    <source>
        <dbReference type="ARBA" id="ARBA00009780"/>
    </source>
</evidence>
<dbReference type="PANTHER" id="PTHR46187:SF3">
    <property type="entry name" value="ALKALINE CERAMIDASE 3"/>
    <property type="match status" value="1"/>
</dbReference>
<keyword evidence="5 8" id="KW-1133">Transmembrane helix</keyword>
<comment type="cofactor">
    <cofactor evidence="7">
        <name>Zn(2+)</name>
        <dbReference type="ChEBI" id="CHEBI:29105"/>
    </cofactor>
</comment>
<comment type="subcellular location">
    <subcellularLocation>
        <location evidence="1">Membrane</location>
        <topology evidence="1">Multi-pass membrane protein</topology>
    </subcellularLocation>
</comment>
<comment type="similarity">
    <text evidence="2">Belongs to the alkaline ceramidase family.</text>
</comment>
<dbReference type="EMBL" id="JANBOI010000967">
    <property type="protein sequence ID" value="KAJ1727838.1"/>
    <property type="molecule type" value="Genomic_DNA"/>
</dbReference>
<dbReference type="GO" id="GO:0016811">
    <property type="term" value="F:hydrolase activity, acting on carbon-nitrogen (but not peptide) bonds, in linear amides"/>
    <property type="evidence" value="ECO:0007669"/>
    <property type="project" value="InterPro"/>
</dbReference>
<evidence type="ECO:0000256" key="6">
    <source>
        <dbReference type="ARBA" id="ARBA00023136"/>
    </source>
</evidence>
<dbReference type="GO" id="GO:0046872">
    <property type="term" value="F:metal ion binding"/>
    <property type="evidence" value="ECO:0007669"/>
    <property type="project" value="UniProtKB-KW"/>
</dbReference>
<keyword evidence="7" id="KW-0862">Zinc</keyword>
<organism evidence="9 10">
    <name type="scientific">Coemansia biformis</name>
    <dbReference type="NCBI Taxonomy" id="1286918"/>
    <lineage>
        <taxon>Eukaryota</taxon>
        <taxon>Fungi</taxon>
        <taxon>Fungi incertae sedis</taxon>
        <taxon>Zoopagomycota</taxon>
        <taxon>Kickxellomycotina</taxon>
        <taxon>Kickxellomycetes</taxon>
        <taxon>Kickxellales</taxon>
        <taxon>Kickxellaceae</taxon>
        <taxon>Coemansia</taxon>
    </lineage>
</organism>
<feature type="transmembrane region" description="Helical" evidence="8">
    <location>
        <begin position="103"/>
        <end position="121"/>
    </location>
</feature>
<feature type="binding site" evidence="7">
    <location>
        <position position="183"/>
    </location>
    <ligand>
        <name>Zn(2+)</name>
        <dbReference type="ChEBI" id="CHEBI:29105"/>
        <note>catalytic</note>
    </ligand>
</feature>
<keyword evidence="4" id="KW-0378">Hydrolase</keyword>
<dbReference type="GO" id="GO:0005789">
    <property type="term" value="C:endoplasmic reticulum membrane"/>
    <property type="evidence" value="ECO:0007669"/>
    <property type="project" value="TreeGrafter"/>
</dbReference>
<feature type="transmembrane region" description="Helical" evidence="8">
    <location>
        <begin position="50"/>
        <end position="68"/>
    </location>
</feature>
<evidence type="ECO:0000256" key="5">
    <source>
        <dbReference type="ARBA" id="ARBA00022989"/>
    </source>
</evidence>
<accession>A0A9W7Y8R2</accession>
<feature type="transmembrane region" description="Helical" evidence="8">
    <location>
        <begin position="178"/>
        <end position="199"/>
    </location>
</feature>
<dbReference type="InterPro" id="IPR008901">
    <property type="entry name" value="ACER"/>
</dbReference>
<keyword evidence="7" id="KW-0479">Metal-binding</keyword>
<name>A0A9W7Y8R2_9FUNG</name>
<dbReference type="AlphaFoldDB" id="A0A9W7Y8R2"/>
<dbReference type="OrthoDB" id="187171at2759"/>
<feature type="binding site" evidence="7">
    <location>
        <position position="41"/>
    </location>
    <ligand>
        <name>Zn(2+)</name>
        <dbReference type="ChEBI" id="CHEBI:29105"/>
        <note>catalytic</note>
    </ligand>
</feature>
<keyword evidence="3 8" id="KW-0812">Transmembrane</keyword>
<evidence type="ECO:0000256" key="3">
    <source>
        <dbReference type="ARBA" id="ARBA00022692"/>
    </source>
</evidence>
<evidence type="ECO:0000256" key="8">
    <source>
        <dbReference type="SAM" id="Phobius"/>
    </source>
</evidence>
<dbReference type="GO" id="GO:0046514">
    <property type="term" value="P:ceramide catabolic process"/>
    <property type="evidence" value="ECO:0007669"/>
    <property type="project" value="TreeGrafter"/>
</dbReference>
<feature type="binding site" evidence="7">
    <location>
        <position position="187"/>
    </location>
    <ligand>
        <name>Zn(2+)</name>
        <dbReference type="ChEBI" id="CHEBI:29105"/>
        <note>catalytic</note>
    </ligand>
</feature>
<dbReference type="Proteomes" id="UP001143981">
    <property type="component" value="Unassembled WGS sequence"/>
</dbReference>